<name>A0A6C0HZF5_9ZZZZ</name>
<accession>A0A6C0HZF5</accession>
<dbReference type="AlphaFoldDB" id="A0A6C0HZF5"/>
<dbReference type="PROSITE" id="PS50076">
    <property type="entry name" value="DNAJ_2"/>
    <property type="match status" value="1"/>
</dbReference>
<dbReference type="CDD" id="cd06257">
    <property type="entry name" value="DnaJ"/>
    <property type="match status" value="1"/>
</dbReference>
<protein>
    <recommendedName>
        <fullName evidence="1">J domain-containing protein</fullName>
    </recommendedName>
</protein>
<dbReference type="SUPFAM" id="SSF46565">
    <property type="entry name" value="Chaperone J-domain"/>
    <property type="match status" value="1"/>
</dbReference>
<organism evidence="2">
    <name type="scientific">viral metagenome</name>
    <dbReference type="NCBI Taxonomy" id="1070528"/>
    <lineage>
        <taxon>unclassified sequences</taxon>
        <taxon>metagenomes</taxon>
        <taxon>organismal metagenomes</taxon>
    </lineage>
</organism>
<dbReference type="InterPro" id="IPR001623">
    <property type="entry name" value="DnaJ_domain"/>
</dbReference>
<reference evidence="2" key="1">
    <citation type="journal article" date="2020" name="Nature">
        <title>Giant virus diversity and host interactions through global metagenomics.</title>
        <authorList>
            <person name="Schulz F."/>
            <person name="Roux S."/>
            <person name="Paez-Espino D."/>
            <person name="Jungbluth S."/>
            <person name="Walsh D.A."/>
            <person name="Denef V.J."/>
            <person name="McMahon K.D."/>
            <person name="Konstantinidis K.T."/>
            <person name="Eloe-Fadrosh E.A."/>
            <person name="Kyrpides N.C."/>
            <person name="Woyke T."/>
        </authorList>
    </citation>
    <scope>NUCLEOTIDE SEQUENCE</scope>
    <source>
        <strain evidence="2">GVMAG-M-3300023184-182</strain>
    </source>
</reference>
<dbReference type="Gene3D" id="1.10.287.110">
    <property type="entry name" value="DnaJ domain"/>
    <property type="match status" value="1"/>
</dbReference>
<dbReference type="InterPro" id="IPR036869">
    <property type="entry name" value="J_dom_sf"/>
</dbReference>
<evidence type="ECO:0000313" key="2">
    <source>
        <dbReference type="EMBL" id="QHT85902.1"/>
    </source>
</evidence>
<evidence type="ECO:0000259" key="1">
    <source>
        <dbReference type="PROSITE" id="PS50076"/>
    </source>
</evidence>
<feature type="domain" description="J" evidence="1">
    <location>
        <begin position="1"/>
        <end position="41"/>
    </location>
</feature>
<dbReference type="Pfam" id="PF00226">
    <property type="entry name" value="DnaJ"/>
    <property type="match status" value="1"/>
</dbReference>
<proteinExistence type="predicted"/>
<dbReference type="EMBL" id="MN740050">
    <property type="protein sequence ID" value="QHT85902.1"/>
    <property type="molecule type" value="Genomic_DNA"/>
</dbReference>
<sequence length="280" mass="32816">MALKYHPDKNKTEEACSKFQEIHEAYVYLTSELTNIYDFNDNDFENGDDYNDTSSNKTYLSAFIKVLFKNPEQQEIAEKICEIVYNKIGEKAMKKSLEFLEKVDRRLLKIVYTILAKYQQILCINTEFLSKIGDILKMKFDNDERIILNPSLKDLFEANLYKLKIGDQLFLVPLWHHELVYDNSGCELTVECVPELQSTNMSIDENNNLHINLNYELTELWKMKWIEIDFLKISYPVDNLNIVPTQTRIIGGSGIPQINKNDIYDVSKRGNIYLHIFIIE</sequence>